<protein>
    <submittedName>
        <fullName evidence="1">Uncharacterized protein</fullName>
    </submittedName>
</protein>
<reference evidence="1 2" key="1">
    <citation type="submission" date="2016-02" db="EMBL/GenBank/DDBJ databases">
        <title>Genome analysis of coral dinoflagellate symbionts highlights evolutionary adaptations to a symbiotic lifestyle.</title>
        <authorList>
            <person name="Aranda M."/>
            <person name="Li Y."/>
            <person name="Liew Y.J."/>
            <person name="Baumgarten S."/>
            <person name="Simakov O."/>
            <person name="Wilson M."/>
            <person name="Piel J."/>
            <person name="Ashoor H."/>
            <person name="Bougouffa S."/>
            <person name="Bajic V.B."/>
            <person name="Ryu T."/>
            <person name="Ravasi T."/>
            <person name="Bayer T."/>
            <person name="Micklem G."/>
            <person name="Kim H."/>
            <person name="Bhak J."/>
            <person name="Lajeunesse T.C."/>
            <person name="Voolstra C.R."/>
        </authorList>
    </citation>
    <scope>NUCLEOTIDE SEQUENCE [LARGE SCALE GENOMIC DNA]</scope>
    <source>
        <strain evidence="1 2">CCMP2467</strain>
    </source>
</reference>
<comment type="caution">
    <text evidence="1">The sequence shown here is derived from an EMBL/GenBank/DDBJ whole genome shotgun (WGS) entry which is preliminary data.</text>
</comment>
<evidence type="ECO:0000313" key="2">
    <source>
        <dbReference type="Proteomes" id="UP000186817"/>
    </source>
</evidence>
<dbReference type="Proteomes" id="UP000186817">
    <property type="component" value="Unassembled WGS sequence"/>
</dbReference>
<keyword evidence="2" id="KW-1185">Reference proteome</keyword>
<dbReference type="AlphaFoldDB" id="A0A1Q9BX77"/>
<organism evidence="1 2">
    <name type="scientific">Symbiodinium microadriaticum</name>
    <name type="common">Dinoflagellate</name>
    <name type="synonym">Zooxanthella microadriatica</name>
    <dbReference type="NCBI Taxonomy" id="2951"/>
    <lineage>
        <taxon>Eukaryota</taxon>
        <taxon>Sar</taxon>
        <taxon>Alveolata</taxon>
        <taxon>Dinophyceae</taxon>
        <taxon>Suessiales</taxon>
        <taxon>Symbiodiniaceae</taxon>
        <taxon>Symbiodinium</taxon>
    </lineage>
</organism>
<sequence>MSIFLRFLDVVNWQGTMFPQTPFGSEAASPGSCICKTPAEEFASMTLDAPSGSEAVLEQVLASARRQRRRVGSGPGYMQAQLVEDAKCRAMGAKPTCCQAESGGEALEVYRLSKRAEG</sequence>
<accession>A0A1Q9BX77</accession>
<evidence type="ECO:0000313" key="1">
    <source>
        <dbReference type="EMBL" id="OLP75297.1"/>
    </source>
</evidence>
<proteinExistence type="predicted"/>
<name>A0A1Q9BX77_SYMMI</name>
<dbReference type="EMBL" id="LSRX01002609">
    <property type="protein sequence ID" value="OLP75297.1"/>
    <property type="molecule type" value="Genomic_DNA"/>
</dbReference>
<gene>
    <name evidence="1" type="ORF">AK812_SmicGene44934</name>
</gene>